<dbReference type="AlphaFoldDB" id="A0A820QNX5"/>
<name>A0A820QNX5_9BILA</name>
<reference evidence="1" key="1">
    <citation type="submission" date="2021-02" db="EMBL/GenBank/DDBJ databases">
        <authorList>
            <person name="Nowell W R."/>
        </authorList>
    </citation>
    <scope>NUCLEOTIDE SEQUENCE</scope>
</reference>
<dbReference type="Gene3D" id="2.120.10.30">
    <property type="entry name" value="TolB, C-terminal domain"/>
    <property type="match status" value="1"/>
</dbReference>
<dbReference type="Proteomes" id="UP000663881">
    <property type="component" value="Unassembled WGS sequence"/>
</dbReference>
<dbReference type="SUPFAM" id="SSF101898">
    <property type="entry name" value="NHL repeat"/>
    <property type="match status" value="1"/>
</dbReference>
<feature type="non-terminal residue" evidence="1">
    <location>
        <position position="144"/>
    </location>
</feature>
<dbReference type="EMBL" id="CAJOAY010031435">
    <property type="protein sequence ID" value="CAF4425652.1"/>
    <property type="molecule type" value="Genomic_DNA"/>
</dbReference>
<dbReference type="InterPro" id="IPR011042">
    <property type="entry name" value="6-blade_b-propeller_TolB-like"/>
</dbReference>
<sequence>PCGIFIDIAVNLYVADCGNDRVQLMKSGEMNGTTINTNTITLSCPTGVILDGDGYVFIVDSLNNRIVGSGANGFRCLVGCISGSSSLTNTLNNPTTLSFDSYGNIFVTDLGNERIQKFFFLNDSCVLDQTTETTETTASIITTP</sequence>
<evidence type="ECO:0000313" key="1">
    <source>
        <dbReference type="EMBL" id="CAF4425652.1"/>
    </source>
</evidence>
<dbReference type="GO" id="GO:0008270">
    <property type="term" value="F:zinc ion binding"/>
    <property type="evidence" value="ECO:0007669"/>
    <property type="project" value="UniProtKB-KW"/>
</dbReference>
<accession>A0A820QNX5</accession>
<protein>
    <submittedName>
        <fullName evidence="1">Uncharacterized protein</fullName>
    </submittedName>
</protein>
<comment type="caution">
    <text evidence="1">The sequence shown here is derived from an EMBL/GenBank/DDBJ whole genome shotgun (WGS) entry which is preliminary data.</text>
</comment>
<proteinExistence type="predicted"/>
<organism evidence="1 2">
    <name type="scientific">Adineta steineri</name>
    <dbReference type="NCBI Taxonomy" id="433720"/>
    <lineage>
        <taxon>Eukaryota</taxon>
        <taxon>Metazoa</taxon>
        <taxon>Spiralia</taxon>
        <taxon>Gnathifera</taxon>
        <taxon>Rotifera</taxon>
        <taxon>Eurotatoria</taxon>
        <taxon>Bdelloidea</taxon>
        <taxon>Adinetida</taxon>
        <taxon>Adinetidae</taxon>
        <taxon>Adineta</taxon>
    </lineage>
</organism>
<dbReference type="PANTHER" id="PTHR24104">
    <property type="entry name" value="E3 UBIQUITIN-PROTEIN LIGASE NHLRC1-RELATED"/>
    <property type="match status" value="1"/>
</dbReference>
<dbReference type="InterPro" id="IPR050952">
    <property type="entry name" value="TRIM-NHL_E3_ligases"/>
</dbReference>
<dbReference type="PANTHER" id="PTHR24104:SF25">
    <property type="entry name" value="PROTEIN LIN-41"/>
    <property type="match status" value="1"/>
</dbReference>
<feature type="non-terminal residue" evidence="1">
    <location>
        <position position="1"/>
    </location>
</feature>
<evidence type="ECO:0000313" key="2">
    <source>
        <dbReference type="Proteomes" id="UP000663881"/>
    </source>
</evidence>
<gene>
    <name evidence="1" type="ORF">OKA104_LOCUS52779</name>
</gene>